<evidence type="ECO:0000256" key="2">
    <source>
        <dbReference type="ARBA" id="ARBA00035294"/>
    </source>
</evidence>
<evidence type="ECO:0000256" key="1">
    <source>
        <dbReference type="ARBA" id="ARBA00009512"/>
    </source>
</evidence>
<dbReference type="GO" id="GO:0005840">
    <property type="term" value="C:ribosome"/>
    <property type="evidence" value="ECO:0007669"/>
    <property type="project" value="InterPro"/>
</dbReference>
<dbReference type="AlphaFoldDB" id="A0A0G1VJ66"/>
<proteinExistence type="inferred from homology"/>
<dbReference type="GO" id="GO:0006412">
    <property type="term" value="P:translation"/>
    <property type="evidence" value="ECO:0007669"/>
    <property type="project" value="InterPro"/>
</dbReference>
<evidence type="ECO:0000313" key="4">
    <source>
        <dbReference type="EMBL" id="KKW06265.1"/>
    </source>
</evidence>
<protein>
    <recommendedName>
        <fullName evidence="2">Small ribosomal subunit protein bS6</fullName>
    </recommendedName>
    <alternativeName>
        <fullName evidence="3">30S ribosomal protein S6</fullName>
    </alternativeName>
</protein>
<dbReference type="EMBL" id="LCPW01000001">
    <property type="protein sequence ID" value="KKW06265.1"/>
    <property type="molecule type" value="Genomic_DNA"/>
</dbReference>
<dbReference type="Gene3D" id="3.30.70.60">
    <property type="match status" value="1"/>
</dbReference>
<dbReference type="STRING" id="1618342.UY40_C0001G0043"/>
<dbReference type="GO" id="GO:0003735">
    <property type="term" value="F:structural constituent of ribosome"/>
    <property type="evidence" value="ECO:0007669"/>
    <property type="project" value="InterPro"/>
</dbReference>
<dbReference type="Pfam" id="PF01250">
    <property type="entry name" value="Ribosomal_S6"/>
    <property type="match status" value="1"/>
</dbReference>
<comment type="caution">
    <text evidence="4">The sequence shown here is derived from an EMBL/GenBank/DDBJ whole genome shotgun (WGS) entry which is preliminary data.</text>
</comment>
<gene>
    <name evidence="4" type="ORF">UY40_C0001G0043</name>
</gene>
<dbReference type="SUPFAM" id="SSF54995">
    <property type="entry name" value="Ribosomal protein S6"/>
    <property type="match status" value="1"/>
</dbReference>
<dbReference type="Proteomes" id="UP000034119">
    <property type="component" value="Unassembled WGS sequence"/>
</dbReference>
<dbReference type="GO" id="GO:0019843">
    <property type="term" value="F:rRNA binding"/>
    <property type="evidence" value="ECO:0007669"/>
    <property type="project" value="InterPro"/>
</dbReference>
<comment type="similarity">
    <text evidence="1">Belongs to the bacterial ribosomal protein bS6 family.</text>
</comment>
<dbReference type="InterPro" id="IPR035980">
    <property type="entry name" value="Ribosomal_bS6_sf"/>
</dbReference>
<evidence type="ECO:0000313" key="5">
    <source>
        <dbReference type="Proteomes" id="UP000034119"/>
    </source>
</evidence>
<reference evidence="4 5" key="1">
    <citation type="journal article" date="2015" name="Nature">
        <title>rRNA introns, odd ribosomes, and small enigmatic genomes across a large radiation of phyla.</title>
        <authorList>
            <person name="Brown C.T."/>
            <person name="Hug L.A."/>
            <person name="Thomas B.C."/>
            <person name="Sharon I."/>
            <person name="Castelle C.J."/>
            <person name="Singh A."/>
            <person name="Wilkins M.J."/>
            <person name="Williams K.H."/>
            <person name="Banfield J.F."/>
        </authorList>
    </citation>
    <scope>NUCLEOTIDE SEQUENCE [LARGE SCALE GENOMIC DNA]</scope>
</reference>
<organism evidence="4 5">
    <name type="scientific">candidate division CPR1 bacterium GW2011_GWC1_49_13</name>
    <dbReference type="NCBI Taxonomy" id="1618342"/>
    <lineage>
        <taxon>Bacteria</taxon>
        <taxon>candidate division CPR1</taxon>
    </lineage>
</organism>
<accession>A0A0G1VJ66</accession>
<evidence type="ECO:0000256" key="3">
    <source>
        <dbReference type="ARBA" id="ARBA00035520"/>
    </source>
</evidence>
<dbReference type="InterPro" id="IPR014717">
    <property type="entry name" value="Transl_elong_EF1B/ribsomal_bS6"/>
</dbReference>
<dbReference type="InterPro" id="IPR000529">
    <property type="entry name" value="Ribosomal_bS6"/>
</dbReference>
<sequence length="97" mass="10737">MTTRKYQLTVAFKSGLSPEEVKKGQKSLTDAVESRGGKVEKNESLGVKPLAYSIAGATQASFERLILTISPDEASALRQDFEKSNLFIRVFLDREGR</sequence>
<name>A0A0G1VJ66_9BACT</name>